<feature type="transmembrane region" description="Helical" evidence="7">
    <location>
        <begin position="286"/>
        <end position="304"/>
    </location>
</feature>
<dbReference type="GO" id="GO:0015205">
    <property type="term" value="F:nucleobase transmembrane transporter activity"/>
    <property type="evidence" value="ECO:0007669"/>
    <property type="project" value="UniProtKB-ARBA"/>
</dbReference>
<evidence type="ECO:0000313" key="8">
    <source>
        <dbReference type="EMBL" id="KAL3791436.1"/>
    </source>
</evidence>
<keyword evidence="4 7" id="KW-0812">Transmembrane</keyword>
<feature type="transmembrane region" description="Helical" evidence="7">
    <location>
        <begin position="478"/>
        <end position="496"/>
    </location>
</feature>
<feature type="transmembrane region" description="Helical" evidence="7">
    <location>
        <begin position="324"/>
        <end position="347"/>
    </location>
</feature>
<dbReference type="NCBIfam" id="TIGR00801">
    <property type="entry name" value="ncs2"/>
    <property type="match status" value="1"/>
</dbReference>
<keyword evidence="3" id="KW-0813">Transport</keyword>
<name>A0ABD3PW02_9STRA</name>
<evidence type="ECO:0000256" key="6">
    <source>
        <dbReference type="ARBA" id="ARBA00023136"/>
    </source>
</evidence>
<protein>
    <recommendedName>
        <fullName evidence="10">Purine permease</fullName>
    </recommendedName>
</protein>
<dbReference type="Proteomes" id="UP001516023">
    <property type="component" value="Unassembled WGS sequence"/>
</dbReference>
<feature type="transmembrane region" description="Helical" evidence="7">
    <location>
        <begin position="160"/>
        <end position="178"/>
    </location>
</feature>
<dbReference type="PANTHER" id="PTHR42810:SF2">
    <property type="entry name" value="PURINE PERMEASE C1399.01C-RELATED"/>
    <property type="match status" value="1"/>
</dbReference>
<feature type="transmembrane region" description="Helical" evidence="7">
    <location>
        <begin position="418"/>
        <end position="439"/>
    </location>
</feature>
<dbReference type="PANTHER" id="PTHR42810">
    <property type="entry name" value="PURINE PERMEASE C1399.01C-RELATED"/>
    <property type="match status" value="1"/>
</dbReference>
<evidence type="ECO:0000256" key="3">
    <source>
        <dbReference type="ARBA" id="ARBA00022448"/>
    </source>
</evidence>
<dbReference type="InterPro" id="IPR006043">
    <property type="entry name" value="NCS2"/>
</dbReference>
<reference evidence="8 9" key="1">
    <citation type="journal article" date="2020" name="G3 (Bethesda)">
        <title>Improved Reference Genome for Cyclotella cryptica CCMP332, a Model for Cell Wall Morphogenesis, Salinity Adaptation, and Lipid Production in Diatoms (Bacillariophyta).</title>
        <authorList>
            <person name="Roberts W.R."/>
            <person name="Downey K.M."/>
            <person name="Ruck E.C."/>
            <person name="Traller J.C."/>
            <person name="Alverson A.J."/>
        </authorList>
    </citation>
    <scope>NUCLEOTIDE SEQUENCE [LARGE SCALE GENOMIC DNA]</scope>
    <source>
        <strain evidence="8 9">CCMP332</strain>
    </source>
</reference>
<dbReference type="GO" id="GO:0005886">
    <property type="term" value="C:plasma membrane"/>
    <property type="evidence" value="ECO:0007669"/>
    <property type="project" value="UniProtKB-ARBA"/>
</dbReference>
<comment type="similarity">
    <text evidence="2">Belongs to the nucleobase:cation symporter-2 (NCS2) (TC 2.A.40) family.</text>
</comment>
<evidence type="ECO:0000256" key="4">
    <source>
        <dbReference type="ARBA" id="ARBA00022692"/>
    </source>
</evidence>
<comment type="caution">
    <text evidence="8">The sequence shown here is derived from an EMBL/GenBank/DDBJ whole genome shotgun (WGS) entry which is preliminary data.</text>
</comment>
<feature type="transmembrane region" description="Helical" evidence="7">
    <location>
        <begin position="445"/>
        <end position="466"/>
    </location>
</feature>
<feature type="transmembrane region" description="Helical" evidence="7">
    <location>
        <begin position="84"/>
        <end position="107"/>
    </location>
</feature>
<keyword evidence="9" id="KW-1185">Reference proteome</keyword>
<dbReference type="InterPro" id="IPR006042">
    <property type="entry name" value="Xan_ur_permease"/>
</dbReference>
<evidence type="ECO:0000256" key="5">
    <source>
        <dbReference type="ARBA" id="ARBA00022989"/>
    </source>
</evidence>
<organism evidence="8 9">
    <name type="scientific">Cyclotella cryptica</name>
    <dbReference type="NCBI Taxonomy" id="29204"/>
    <lineage>
        <taxon>Eukaryota</taxon>
        <taxon>Sar</taxon>
        <taxon>Stramenopiles</taxon>
        <taxon>Ochrophyta</taxon>
        <taxon>Bacillariophyta</taxon>
        <taxon>Coscinodiscophyceae</taxon>
        <taxon>Thalassiosirophycidae</taxon>
        <taxon>Stephanodiscales</taxon>
        <taxon>Stephanodiscaceae</taxon>
        <taxon>Cyclotella</taxon>
    </lineage>
</organism>
<comment type="subcellular location">
    <subcellularLocation>
        <location evidence="1">Membrane</location>
        <topology evidence="1">Multi-pass membrane protein</topology>
    </subcellularLocation>
</comment>
<gene>
    <name evidence="8" type="ORF">HJC23_011492</name>
</gene>
<evidence type="ECO:0000256" key="7">
    <source>
        <dbReference type="SAM" id="Phobius"/>
    </source>
</evidence>
<feature type="transmembrane region" description="Helical" evidence="7">
    <location>
        <begin position="44"/>
        <end position="64"/>
    </location>
</feature>
<evidence type="ECO:0000256" key="1">
    <source>
        <dbReference type="ARBA" id="ARBA00004141"/>
    </source>
</evidence>
<dbReference type="AlphaFoldDB" id="A0ABD3PW02"/>
<dbReference type="PROSITE" id="PS01116">
    <property type="entry name" value="XANTH_URACIL_PERMASE"/>
    <property type="match status" value="1"/>
</dbReference>
<evidence type="ECO:0000256" key="2">
    <source>
        <dbReference type="ARBA" id="ARBA00008821"/>
    </source>
</evidence>
<accession>A0ABD3PW02</accession>
<feature type="transmembrane region" description="Helical" evidence="7">
    <location>
        <begin position="190"/>
        <end position="211"/>
    </location>
</feature>
<feature type="transmembrane region" description="Helical" evidence="7">
    <location>
        <begin position="261"/>
        <end position="279"/>
    </location>
</feature>
<feature type="transmembrane region" description="Helical" evidence="7">
    <location>
        <begin position="526"/>
        <end position="548"/>
    </location>
</feature>
<keyword evidence="6 7" id="KW-0472">Membrane</keyword>
<evidence type="ECO:0008006" key="10">
    <source>
        <dbReference type="Google" id="ProtNLM"/>
    </source>
</evidence>
<sequence length="605" mass="65322">MGLKSKILGDGEGYDYHSLCMPTVPWAKKKMPVFFYPLDEPLPILLSLIMGLQHAFAMVGGLITPPYVVMKFTVDGFPFTNVELQQYAIVAALITSGISTFINVAQVKIPFSEMIFKRPIYIGSGLLSVMGTSFTFLPIFEIAIRTMMMDGIPGEDAYGKMLGTSMLCALLEVAFSLLPGKLLQRVFPPVVTAITVTLLGVALVGTGMKYWGGGVVCGEMIWKEHSQVVDSVGFGMPVSDVPSAVCTGNGKVQLPYGSAEYIGLGFSVLCFLVVIELFGSTFMKNCNVILALLFGYFVAAVSNYDGEPYINTQNIKDAPVVDFLWTQWFGIGLYAPAIVPMLIAYIVTTVETIGDVSATHEVSQLSTDTKEYTHRIQGSLMADAICSMLASVFTSMPNTTFSQNNGVIAMTKCASRRAGYATGFWLILMGVFAKIAGVITSIPDAVLGGMTIFLFANVFVSGISLFGKLNMKSRRIRFISAMSLSVGVGVTVWPWAFQDMRASSYTAAFWECGDCSEFMKGVRNGVSIFLSTGYCVGSVIAILLNLIIPEDPEGVVVDGSIHWSIIGNELNAKGMDGDIKDEVIEIDDDAVSEKAKSSEDDISVA</sequence>
<dbReference type="NCBIfam" id="NF037981">
    <property type="entry name" value="NCS2_1"/>
    <property type="match status" value="1"/>
</dbReference>
<proteinExistence type="inferred from homology"/>
<keyword evidence="5 7" id="KW-1133">Transmembrane helix</keyword>
<dbReference type="Pfam" id="PF00860">
    <property type="entry name" value="Xan_ur_permease"/>
    <property type="match status" value="2"/>
</dbReference>
<feature type="transmembrane region" description="Helical" evidence="7">
    <location>
        <begin position="119"/>
        <end position="140"/>
    </location>
</feature>
<evidence type="ECO:0000313" key="9">
    <source>
        <dbReference type="Proteomes" id="UP001516023"/>
    </source>
</evidence>
<dbReference type="EMBL" id="JABMIG020000114">
    <property type="protein sequence ID" value="KAL3791436.1"/>
    <property type="molecule type" value="Genomic_DNA"/>
</dbReference>